<accession>A0ABQ6TPF6</accession>
<gene>
    <name evidence="1" type="ORF">F6V30_08995</name>
</gene>
<dbReference type="Proteomes" id="UP000798046">
    <property type="component" value="Unassembled WGS sequence"/>
</dbReference>
<proteinExistence type="predicted"/>
<protein>
    <submittedName>
        <fullName evidence="1">Uncharacterized protein</fullName>
    </submittedName>
</protein>
<comment type="caution">
    <text evidence="1">The sequence shown here is derived from an EMBL/GenBank/DDBJ whole genome shotgun (WGS) entry which is preliminary data.</text>
</comment>
<keyword evidence="2" id="KW-1185">Reference proteome</keyword>
<organism evidence="1 2">
    <name type="scientific">Oryzomonas sagensis</name>
    <dbReference type="NCBI Taxonomy" id="2603857"/>
    <lineage>
        <taxon>Bacteria</taxon>
        <taxon>Pseudomonadati</taxon>
        <taxon>Thermodesulfobacteriota</taxon>
        <taxon>Desulfuromonadia</taxon>
        <taxon>Geobacterales</taxon>
        <taxon>Geobacteraceae</taxon>
        <taxon>Oryzomonas</taxon>
    </lineage>
</organism>
<evidence type="ECO:0000313" key="2">
    <source>
        <dbReference type="Proteomes" id="UP000798046"/>
    </source>
</evidence>
<sequence length="287" mass="30364">MTTIAPTTLDNLFATPITPRAPGAAPLGDAEGAILLARRFPRDQREAFGRIIAACRRAGLARAGLYTYSRGGSDISGPSIRLAEAIAQNWGNIQFGIQELEQQGGESTVKAYAWDVESNTRQEKVFRVPHRRVGRQGARRAEDGRDIYEAVANQGARRLRACILGVVPGDVVEAAVEQCEETLAAAADVSPAALARLAESFAACGVTREQVEARIGCPLEAATPAQAVQLGKIRTSLHDGMSKPGDWFGPVGERAAAAAPPRKGAAGLKERLRTGAARNQAFAAKEG</sequence>
<evidence type="ECO:0000313" key="1">
    <source>
        <dbReference type="EMBL" id="KAB0670282.1"/>
    </source>
</evidence>
<name>A0ABQ6TPF6_9BACT</name>
<reference evidence="1 2" key="1">
    <citation type="journal article" date="2020" name="Microorganisms">
        <title>Description of Three Novel Members in the Family Geobacteraceae, Oryzomonas japonicum gen. nov., sp. nov., Oryzomonas sagensis sp. nov., and Oryzomonas ruber sp. nov.</title>
        <authorList>
            <person name="Xu Z."/>
            <person name="Masuda Y."/>
            <person name="Hayakawa C."/>
            <person name="Ushijima N."/>
            <person name="Kawano K."/>
            <person name="Shiratori Y."/>
            <person name="Senoo K."/>
            <person name="Itoh H."/>
        </authorList>
    </citation>
    <scope>NUCLEOTIDE SEQUENCE [LARGE SCALE GENOMIC DNA]</scope>
    <source>
        <strain evidence="1 2">Red100</strain>
    </source>
</reference>
<dbReference type="EMBL" id="VZRA01000002">
    <property type="protein sequence ID" value="KAB0670282.1"/>
    <property type="molecule type" value="Genomic_DNA"/>
</dbReference>
<dbReference type="RefSeq" id="WP_151156650.1">
    <property type="nucleotide sequence ID" value="NZ_VZRA01000002.1"/>
</dbReference>